<evidence type="ECO:0000256" key="2">
    <source>
        <dbReference type="ARBA" id="ARBA00022723"/>
    </source>
</evidence>
<dbReference type="Gene3D" id="3.40.390.10">
    <property type="entry name" value="Collagenase (Catalytic Domain)"/>
    <property type="match status" value="1"/>
</dbReference>
<dbReference type="Pfam" id="PF00413">
    <property type="entry name" value="Peptidase_M10"/>
    <property type="match status" value="1"/>
</dbReference>
<gene>
    <name evidence="7" type="ORF">D7V21_14420</name>
</gene>
<accession>A0A3A8EMR7</accession>
<evidence type="ECO:0000256" key="3">
    <source>
        <dbReference type="ARBA" id="ARBA00022801"/>
    </source>
</evidence>
<dbReference type="InterPro" id="IPR001818">
    <property type="entry name" value="Pept_M10_metallopeptidase"/>
</dbReference>
<keyword evidence="4" id="KW-0862">Zinc</keyword>
<dbReference type="RefSeq" id="WP_120371148.1">
    <property type="nucleotide sequence ID" value="NZ_RAXU01000022.1"/>
</dbReference>
<keyword evidence="5" id="KW-0175">Coiled coil</keyword>
<dbReference type="SUPFAM" id="SSF55486">
    <property type="entry name" value="Metalloproteases ('zincins'), catalytic domain"/>
    <property type="match status" value="1"/>
</dbReference>
<keyword evidence="8" id="KW-1185">Reference proteome</keyword>
<evidence type="ECO:0000256" key="1">
    <source>
        <dbReference type="ARBA" id="ARBA00022670"/>
    </source>
</evidence>
<feature type="domain" description="Peptidase M10 metallopeptidase" evidence="6">
    <location>
        <begin position="31"/>
        <end position="287"/>
    </location>
</feature>
<evidence type="ECO:0000313" key="7">
    <source>
        <dbReference type="EMBL" id="RKG31264.1"/>
    </source>
</evidence>
<dbReference type="GO" id="GO:0031012">
    <property type="term" value="C:extracellular matrix"/>
    <property type="evidence" value="ECO:0007669"/>
    <property type="project" value="InterPro"/>
</dbReference>
<feature type="coiled-coil region" evidence="5">
    <location>
        <begin position="115"/>
        <end position="188"/>
    </location>
</feature>
<keyword evidence="1" id="KW-0645">Protease</keyword>
<keyword evidence="2" id="KW-0479">Metal-binding</keyword>
<keyword evidence="3" id="KW-0378">Hydrolase</keyword>
<organism evidence="7 8">
    <name type="scientific">Acinetobacter guerrae</name>
    <dbReference type="NCBI Taxonomy" id="1843371"/>
    <lineage>
        <taxon>Bacteria</taxon>
        <taxon>Pseudomonadati</taxon>
        <taxon>Pseudomonadota</taxon>
        <taxon>Gammaproteobacteria</taxon>
        <taxon>Moraxellales</taxon>
        <taxon>Moraxellaceae</taxon>
        <taxon>Acinetobacter</taxon>
    </lineage>
</organism>
<dbReference type="InterPro" id="IPR024079">
    <property type="entry name" value="MetalloPept_cat_dom_sf"/>
</dbReference>
<dbReference type="AlphaFoldDB" id="A0A3A8EMR7"/>
<proteinExistence type="predicted"/>
<evidence type="ECO:0000259" key="6">
    <source>
        <dbReference type="Pfam" id="PF00413"/>
    </source>
</evidence>
<comment type="caution">
    <text evidence="7">The sequence shown here is derived from an EMBL/GenBank/DDBJ whole genome shotgun (WGS) entry which is preliminary data.</text>
</comment>
<dbReference type="GO" id="GO:0008270">
    <property type="term" value="F:zinc ion binding"/>
    <property type="evidence" value="ECO:0007669"/>
    <property type="project" value="InterPro"/>
</dbReference>
<name>A0A3A8EMR7_9GAMM</name>
<dbReference type="GO" id="GO:0006508">
    <property type="term" value="P:proteolysis"/>
    <property type="evidence" value="ECO:0007669"/>
    <property type="project" value="UniProtKB-KW"/>
</dbReference>
<evidence type="ECO:0000256" key="5">
    <source>
        <dbReference type="SAM" id="Coils"/>
    </source>
</evidence>
<dbReference type="EMBL" id="RAXU01000022">
    <property type="protein sequence ID" value="RKG31264.1"/>
    <property type="molecule type" value="Genomic_DNA"/>
</dbReference>
<evidence type="ECO:0000313" key="8">
    <source>
        <dbReference type="Proteomes" id="UP000269001"/>
    </source>
</evidence>
<evidence type="ECO:0000256" key="4">
    <source>
        <dbReference type="ARBA" id="ARBA00022833"/>
    </source>
</evidence>
<sequence>MRWLILISILCILFFYLKKEKTITQQPFDSRIHYKIGQVDPRFGLNEQQIIALSQQASSIWQNGTGKSLFLYDPNAQLDINFIYDARQAETKLRLEQLQEIKQQQQSHSIEQQHLQHQQQQLNSSLQSLDQQKAEFQNSLEQYNAMVQRINQNGGATPEQRIGLDQQKQNLQQQQAQLQQAIDTHNFNVEHINRNVDSVNQINQQVNQNIQTYNHKFQGRLFHKGEFDGKHINIYEFESQQDLILTLAHELGHALGLQHNQDPKALMYPILKQQDMQSFKLQPADLAMLPH</sequence>
<protein>
    <submittedName>
        <fullName evidence="7">Matrixin</fullName>
    </submittedName>
</protein>
<dbReference type="GO" id="GO:0004222">
    <property type="term" value="F:metalloendopeptidase activity"/>
    <property type="evidence" value="ECO:0007669"/>
    <property type="project" value="InterPro"/>
</dbReference>
<dbReference type="Proteomes" id="UP000269001">
    <property type="component" value="Unassembled WGS sequence"/>
</dbReference>
<reference evidence="7 8" key="1">
    <citation type="submission" date="2018-09" db="EMBL/GenBank/DDBJ databases">
        <title>The draft genome of Acinetobacter spp. strains.</title>
        <authorList>
            <person name="Qin J."/>
            <person name="Feng Y."/>
            <person name="Zong Z."/>
        </authorList>
    </citation>
    <scope>NUCLEOTIDE SEQUENCE [LARGE SCALE GENOMIC DNA]</scope>
    <source>
        <strain evidence="7 8">WCHAc060096</strain>
    </source>
</reference>